<keyword evidence="2" id="KW-0808">Transferase</keyword>
<dbReference type="CDD" id="cd02440">
    <property type="entry name" value="AdoMet_MTases"/>
    <property type="match status" value="1"/>
</dbReference>
<keyword evidence="3" id="KW-1185">Reference proteome</keyword>
<protein>
    <submittedName>
        <fullName evidence="2">Class I SAM-dependent methyltransferase</fullName>
    </submittedName>
</protein>
<organism evidence="2 3">
    <name type="scientific">Marilutibacter alkalisoli</name>
    <dbReference type="NCBI Taxonomy" id="2591633"/>
    <lineage>
        <taxon>Bacteria</taxon>
        <taxon>Pseudomonadati</taxon>
        <taxon>Pseudomonadota</taxon>
        <taxon>Gammaproteobacteria</taxon>
        <taxon>Lysobacterales</taxon>
        <taxon>Lysobacteraceae</taxon>
        <taxon>Marilutibacter</taxon>
    </lineage>
</organism>
<name>A0A514BQ74_9GAMM</name>
<dbReference type="Pfam" id="PF08241">
    <property type="entry name" value="Methyltransf_11"/>
    <property type="match status" value="1"/>
</dbReference>
<dbReference type="Gene3D" id="3.40.50.150">
    <property type="entry name" value="Vaccinia Virus protein VP39"/>
    <property type="match status" value="1"/>
</dbReference>
<dbReference type="InterPro" id="IPR013216">
    <property type="entry name" value="Methyltransf_11"/>
</dbReference>
<dbReference type="EMBL" id="CP041242">
    <property type="protein sequence ID" value="QDH69554.1"/>
    <property type="molecule type" value="Genomic_DNA"/>
</dbReference>
<dbReference type="Proteomes" id="UP000317199">
    <property type="component" value="Chromosome"/>
</dbReference>
<feature type="domain" description="Methyltransferase type 11" evidence="1">
    <location>
        <begin position="69"/>
        <end position="158"/>
    </location>
</feature>
<dbReference type="KEGG" id="lyj:FKV23_05200"/>
<evidence type="ECO:0000313" key="2">
    <source>
        <dbReference type="EMBL" id="QDH69554.1"/>
    </source>
</evidence>
<dbReference type="InterPro" id="IPR029063">
    <property type="entry name" value="SAM-dependent_MTases_sf"/>
</dbReference>
<accession>A0A514BQ74</accession>
<reference evidence="2 3" key="1">
    <citation type="submission" date="2019-06" db="EMBL/GenBank/DDBJ databases">
        <title>Lysobacter alkalisoli sp. nov. isolated from saline-alkali soil.</title>
        <authorList>
            <person name="Sun J.-Q."/>
            <person name="Xu L."/>
        </authorList>
    </citation>
    <scope>NUCLEOTIDE SEQUENCE [LARGE SCALE GENOMIC DNA]</scope>
    <source>
        <strain evidence="2 3">SJ-36</strain>
    </source>
</reference>
<proteinExistence type="predicted"/>
<dbReference type="GO" id="GO:0008757">
    <property type="term" value="F:S-adenosylmethionine-dependent methyltransferase activity"/>
    <property type="evidence" value="ECO:0007669"/>
    <property type="project" value="InterPro"/>
</dbReference>
<dbReference type="GO" id="GO:0032259">
    <property type="term" value="P:methylation"/>
    <property type="evidence" value="ECO:0007669"/>
    <property type="project" value="UniProtKB-KW"/>
</dbReference>
<evidence type="ECO:0000259" key="1">
    <source>
        <dbReference type="Pfam" id="PF08241"/>
    </source>
</evidence>
<dbReference type="OrthoDB" id="9760689at2"/>
<dbReference type="SUPFAM" id="SSF53335">
    <property type="entry name" value="S-adenosyl-L-methionine-dependent methyltransferases"/>
    <property type="match status" value="1"/>
</dbReference>
<gene>
    <name evidence="2" type="ORF">FKV23_05200</name>
</gene>
<keyword evidence="2" id="KW-0489">Methyltransferase</keyword>
<dbReference type="AlphaFoldDB" id="A0A514BQ74"/>
<sequence length="264" mass="29412">MARLNVDGPIPESMAMIVGGRLGYWILKTFWPGGCGREDGAMPAGLDARLRQYFGDDFFEQIRGKTVIDFGCGPGHETVEMARQGAARVIGIDIQQRMLDAGEAHAREQGVAERCSFVTHTDEKADFVISKDAFEHFDDPEGVLALMAGLLKPGGRVLAAFGPTWFHPYGGHLFSVFPWSHLVFTEKALIRWRSDFKSDGATRFNEVEGGLNGMTIHRFERQVAHGPLQLEVLDTRPIRGLGLLRHRWLREFGSSLVVCRMAAR</sequence>
<evidence type="ECO:0000313" key="3">
    <source>
        <dbReference type="Proteomes" id="UP000317199"/>
    </source>
</evidence>
<dbReference type="RefSeq" id="WP_141622895.1">
    <property type="nucleotide sequence ID" value="NZ_CP041242.1"/>
</dbReference>
<dbReference type="PANTHER" id="PTHR43861">
    <property type="entry name" value="TRANS-ACONITATE 2-METHYLTRANSFERASE-RELATED"/>
    <property type="match status" value="1"/>
</dbReference>